<dbReference type="RefSeq" id="WP_199017330.1">
    <property type="nucleotide sequence ID" value="NZ_JAELUP010000001.1"/>
</dbReference>
<keyword evidence="2" id="KW-1185">Reference proteome</keyword>
<protein>
    <submittedName>
        <fullName evidence="1">Uncharacterized protein</fullName>
    </submittedName>
</protein>
<dbReference type="AlphaFoldDB" id="A0A934MT79"/>
<evidence type="ECO:0000313" key="2">
    <source>
        <dbReference type="Proteomes" id="UP000640274"/>
    </source>
</evidence>
<comment type="caution">
    <text evidence="1">The sequence shown here is derived from an EMBL/GenBank/DDBJ whole genome shotgun (WGS) entry which is preliminary data.</text>
</comment>
<dbReference type="EMBL" id="JAELUP010000001">
    <property type="protein sequence ID" value="MBJ6359802.1"/>
    <property type="molecule type" value="Genomic_DNA"/>
</dbReference>
<organism evidence="1 2">
    <name type="scientific">Paenibacillus roseus</name>
    <dbReference type="NCBI Taxonomy" id="2798579"/>
    <lineage>
        <taxon>Bacteria</taxon>
        <taxon>Bacillati</taxon>
        <taxon>Bacillota</taxon>
        <taxon>Bacilli</taxon>
        <taxon>Bacillales</taxon>
        <taxon>Paenibacillaceae</taxon>
        <taxon>Paenibacillus</taxon>
    </lineage>
</organism>
<reference evidence="1" key="1">
    <citation type="submission" date="2020-12" db="EMBL/GenBank/DDBJ databases">
        <authorList>
            <person name="Huq M.A."/>
        </authorList>
    </citation>
    <scope>NUCLEOTIDE SEQUENCE</scope>
    <source>
        <strain evidence="1">MAHUQ-46</strain>
    </source>
</reference>
<gene>
    <name evidence="1" type="ORF">JFN88_00465</name>
</gene>
<dbReference type="Proteomes" id="UP000640274">
    <property type="component" value="Unassembled WGS sequence"/>
</dbReference>
<accession>A0A934MT79</accession>
<evidence type="ECO:0000313" key="1">
    <source>
        <dbReference type="EMBL" id="MBJ6359802.1"/>
    </source>
</evidence>
<name>A0A934MT79_9BACL</name>
<proteinExistence type="predicted"/>
<sequence length="74" mass="8751">MDHIVHKSFTDEEIHFENLHFIGCTFIRCRIFVTSLKFDYDRCSFTDCIFHIDPEVPYSHLLRPLLPYTSTGIA</sequence>